<evidence type="ECO:0000256" key="1">
    <source>
        <dbReference type="SAM" id="MobiDB-lite"/>
    </source>
</evidence>
<keyword evidence="2" id="KW-1133">Transmembrane helix</keyword>
<evidence type="ECO:0000256" key="2">
    <source>
        <dbReference type="SAM" id="Phobius"/>
    </source>
</evidence>
<name>A0A8H5B6L9_9AGAR</name>
<dbReference type="OrthoDB" id="2657661at2759"/>
<keyword evidence="4" id="KW-1185">Reference proteome</keyword>
<evidence type="ECO:0008006" key="5">
    <source>
        <dbReference type="Google" id="ProtNLM"/>
    </source>
</evidence>
<dbReference type="EMBL" id="JAACJJ010000033">
    <property type="protein sequence ID" value="KAF5317499.1"/>
    <property type="molecule type" value="Genomic_DNA"/>
</dbReference>
<gene>
    <name evidence="3" type="ORF">D9619_013177</name>
</gene>
<comment type="caution">
    <text evidence="3">The sequence shown here is derived from an EMBL/GenBank/DDBJ whole genome shotgun (WGS) entry which is preliminary data.</text>
</comment>
<sequence length="753" mass="84468">MKLPPLAGGFLRALVSLLKYLTWRRHLKKLPKFLILLSNLFLRTSDPEDPPCNTVQPSSPDYTVSGDRNPLPLDHVAASIYPFAGGNTGKISRNSLRSYSGSPERSPSESPNPRQQSWSNDVSRNSLTPEEDVQVEDTTGEVLERNDRDLMPISVRTDLDEAISVQPEVASEQQVDPDSHELEDSATDSVLFMAAPTLPGECSRKMQHTSINLEPLDFNFETFPTPAGWERYAHPEGCCYFYNPSKRVYTDNEIYNPEQLARIEELIQTFEACKPDGFPVDAELVLNIYPQDIQYYCVDHDRRVIFFLTAFKSEWMPSWVQVAGAFSKNHLRKQFASYEIESEYWFFVQLYPHRLHIPLDLIDELADIVLFFMGDIASSSYSNAPFTEGTLKTILEVTSKAKETIGSTHTAGTVAALARFMFIFCHARFLDFHGESYGRIEGGCSVYGDLLYPQTVLHRIISLLLFSAPDVYLKTLRFINVDNNINAAAWQERMKKLLSEWQDLVTSSTILLTANIAFLAIQSVDQPPPLRSSAQIVSYVENREIRGERASVHVGHLFKGRAKTLAILYSLPYALLMWGMISFLAAFGLMCFAYARVDIGVVVGFFMTLGAVLVVLCLVLGWHQSYDGTYRMAHTLTYYGPEFDGSVTSHATSRNHTISHATSGSHTTSHATSIRSQPISLENVVLPVATASRTQSNAAPSVEVPVSPPRPEGPEPRFVGLRISIGRALLTAYQYIHPVVERSRDRQTTFNFV</sequence>
<proteinExistence type="predicted"/>
<evidence type="ECO:0000313" key="3">
    <source>
        <dbReference type="EMBL" id="KAF5317499.1"/>
    </source>
</evidence>
<keyword evidence="2" id="KW-0812">Transmembrane</keyword>
<protein>
    <recommendedName>
        <fullName evidence="5">WW domain-containing protein</fullName>
    </recommendedName>
</protein>
<feature type="compositionally biased region" description="Acidic residues" evidence="1">
    <location>
        <begin position="129"/>
        <end position="139"/>
    </location>
</feature>
<keyword evidence="2" id="KW-0472">Membrane</keyword>
<feature type="region of interest" description="Disordered" evidence="1">
    <location>
        <begin position="92"/>
        <end position="148"/>
    </location>
</feature>
<dbReference type="InterPro" id="IPR001202">
    <property type="entry name" value="WW_dom"/>
</dbReference>
<feature type="compositionally biased region" description="Polar residues" evidence="1">
    <location>
        <begin position="53"/>
        <end position="62"/>
    </location>
</feature>
<organism evidence="3 4">
    <name type="scientific">Psilocybe cf. subviscida</name>
    <dbReference type="NCBI Taxonomy" id="2480587"/>
    <lineage>
        <taxon>Eukaryota</taxon>
        <taxon>Fungi</taxon>
        <taxon>Dikarya</taxon>
        <taxon>Basidiomycota</taxon>
        <taxon>Agaricomycotina</taxon>
        <taxon>Agaricomycetes</taxon>
        <taxon>Agaricomycetidae</taxon>
        <taxon>Agaricales</taxon>
        <taxon>Agaricineae</taxon>
        <taxon>Strophariaceae</taxon>
        <taxon>Psilocybe</taxon>
    </lineage>
</organism>
<reference evidence="3 4" key="1">
    <citation type="journal article" date="2020" name="ISME J.">
        <title>Uncovering the hidden diversity of litter-decomposition mechanisms in mushroom-forming fungi.</title>
        <authorList>
            <person name="Floudas D."/>
            <person name="Bentzer J."/>
            <person name="Ahren D."/>
            <person name="Johansson T."/>
            <person name="Persson P."/>
            <person name="Tunlid A."/>
        </authorList>
    </citation>
    <scope>NUCLEOTIDE SEQUENCE [LARGE SCALE GENOMIC DNA]</scope>
    <source>
        <strain evidence="3 4">CBS 101986</strain>
    </source>
</reference>
<feature type="region of interest" description="Disordered" evidence="1">
    <location>
        <begin position="696"/>
        <end position="715"/>
    </location>
</feature>
<feature type="region of interest" description="Disordered" evidence="1">
    <location>
        <begin position="46"/>
        <end position="69"/>
    </location>
</feature>
<evidence type="ECO:0000313" key="4">
    <source>
        <dbReference type="Proteomes" id="UP000567179"/>
    </source>
</evidence>
<feature type="transmembrane region" description="Helical" evidence="2">
    <location>
        <begin position="601"/>
        <end position="622"/>
    </location>
</feature>
<dbReference type="Proteomes" id="UP000567179">
    <property type="component" value="Unassembled WGS sequence"/>
</dbReference>
<accession>A0A8H5B6L9</accession>
<dbReference type="AlphaFoldDB" id="A0A8H5B6L9"/>
<dbReference type="CDD" id="cd00201">
    <property type="entry name" value="WW"/>
    <property type="match status" value="1"/>
</dbReference>
<feature type="transmembrane region" description="Helical" evidence="2">
    <location>
        <begin position="566"/>
        <end position="595"/>
    </location>
</feature>
<feature type="compositionally biased region" description="Low complexity" evidence="1">
    <location>
        <begin position="98"/>
        <end position="117"/>
    </location>
</feature>
<feature type="compositionally biased region" description="Polar residues" evidence="1">
    <location>
        <begin position="118"/>
        <end position="128"/>
    </location>
</feature>